<dbReference type="AlphaFoldDB" id="A0A7V9ACX8"/>
<keyword evidence="8" id="KW-0902">Two-component regulatory system</keyword>
<dbReference type="InterPro" id="IPR000014">
    <property type="entry name" value="PAS"/>
</dbReference>
<dbReference type="GO" id="GO:0005524">
    <property type="term" value="F:ATP binding"/>
    <property type="evidence" value="ECO:0007669"/>
    <property type="project" value="UniProtKB-KW"/>
</dbReference>
<evidence type="ECO:0000259" key="12">
    <source>
        <dbReference type="PROSITE" id="PS50113"/>
    </source>
</evidence>
<evidence type="ECO:0000313" key="13">
    <source>
        <dbReference type="EMBL" id="MBA2227766.1"/>
    </source>
</evidence>
<dbReference type="InterPro" id="IPR036890">
    <property type="entry name" value="HATPase_C_sf"/>
</dbReference>
<evidence type="ECO:0000256" key="5">
    <source>
        <dbReference type="ARBA" id="ARBA00022741"/>
    </source>
</evidence>
<dbReference type="SMART" id="SM00086">
    <property type="entry name" value="PAC"/>
    <property type="match status" value="2"/>
</dbReference>
<reference evidence="13 14" key="1">
    <citation type="submission" date="2020-07" db="EMBL/GenBank/DDBJ databases">
        <title>Thermogemmata thermophila gen. nov., sp. nov., a novel moderate thermophilic planctomycete from a Kamchatka hot spring.</title>
        <authorList>
            <person name="Elcheninov A.G."/>
            <person name="Podosokorskaya O.A."/>
            <person name="Kovaleva O.L."/>
            <person name="Novikov A."/>
            <person name="Bonch-Osmolovskaya E.A."/>
            <person name="Toshchakov S.V."/>
            <person name="Kublanov I.V."/>
        </authorList>
    </citation>
    <scope>NUCLEOTIDE SEQUENCE [LARGE SCALE GENOMIC DNA]</scope>
    <source>
        <strain evidence="13 14">2918</strain>
    </source>
</reference>
<feature type="domain" description="Histidine kinase" evidence="10">
    <location>
        <begin position="292"/>
        <end position="516"/>
    </location>
</feature>
<dbReference type="SMART" id="SM00448">
    <property type="entry name" value="REC"/>
    <property type="match status" value="1"/>
</dbReference>
<dbReference type="Proteomes" id="UP000542342">
    <property type="component" value="Unassembled WGS sequence"/>
</dbReference>
<dbReference type="GO" id="GO:0000155">
    <property type="term" value="F:phosphorelay sensor kinase activity"/>
    <property type="evidence" value="ECO:0007669"/>
    <property type="project" value="InterPro"/>
</dbReference>
<dbReference type="InterPro" id="IPR013655">
    <property type="entry name" value="PAS_fold_3"/>
</dbReference>
<dbReference type="SMART" id="SM00387">
    <property type="entry name" value="HATPase_c"/>
    <property type="match status" value="1"/>
</dbReference>
<dbReference type="Gene3D" id="3.40.50.2300">
    <property type="match status" value="1"/>
</dbReference>
<dbReference type="InterPro" id="IPR000700">
    <property type="entry name" value="PAS-assoc_C"/>
</dbReference>
<evidence type="ECO:0000256" key="7">
    <source>
        <dbReference type="ARBA" id="ARBA00022840"/>
    </source>
</evidence>
<dbReference type="Gene3D" id="3.30.450.20">
    <property type="entry name" value="PAS domain"/>
    <property type="match status" value="2"/>
</dbReference>
<evidence type="ECO:0000259" key="10">
    <source>
        <dbReference type="PROSITE" id="PS50109"/>
    </source>
</evidence>
<dbReference type="InterPro" id="IPR001610">
    <property type="entry name" value="PAC"/>
</dbReference>
<dbReference type="Pfam" id="PF00072">
    <property type="entry name" value="Response_reg"/>
    <property type="match status" value="1"/>
</dbReference>
<evidence type="ECO:0000256" key="9">
    <source>
        <dbReference type="PROSITE-ProRule" id="PRU00169"/>
    </source>
</evidence>
<gene>
    <name evidence="13" type="ORF">H0921_16525</name>
</gene>
<dbReference type="PROSITE" id="PS50109">
    <property type="entry name" value="HIS_KIN"/>
    <property type="match status" value="1"/>
</dbReference>
<dbReference type="InterPro" id="IPR003661">
    <property type="entry name" value="HisK_dim/P_dom"/>
</dbReference>
<dbReference type="RefSeq" id="WP_194539632.1">
    <property type="nucleotide sequence ID" value="NZ_JACEFB010000019.1"/>
</dbReference>
<dbReference type="SUPFAM" id="SSF52172">
    <property type="entry name" value="CheY-like"/>
    <property type="match status" value="1"/>
</dbReference>
<keyword evidence="5" id="KW-0547">Nucleotide-binding</keyword>
<dbReference type="CDD" id="cd00130">
    <property type="entry name" value="PAS"/>
    <property type="match status" value="1"/>
</dbReference>
<comment type="catalytic activity">
    <reaction evidence="1">
        <text>ATP + protein L-histidine = ADP + protein N-phospho-L-histidine.</text>
        <dbReference type="EC" id="2.7.13.3"/>
    </reaction>
</comment>
<feature type="domain" description="PAC" evidence="12">
    <location>
        <begin position="220"/>
        <end position="272"/>
    </location>
</feature>
<dbReference type="InterPro" id="IPR001789">
    <property type="entry name" value="Sig_transdc_resp-reg_receiver"/>
</dbReference>
<feature type="domain" description="Response regulatory" evidence="11">
    <location>
        <begin position="535"/>
        <end position="649"/>
    </location>
</feature>
<dbReference type="Gene3D" id="3.30.565.10">
    <property type="entry name" value="Histidine kinase-like ATPase, C-terminal domain"/>
    <property type="match status" value="1"/>
</dbReference>
<dbReference type="PANTHER" id="PTHR43065">
    <property type="entry name" value="SENSOR HISTIDINE KINASE"/>
    <property type="match status" value="1"/>
</dbReference>
<dbReference type="PANTHER" id="PTHR43065:SF46">
    <property type="entry name" value="C4-DICARBOXYLATE TRANSPORT SENSOR PROTEIN DCTB"/>
    <property type="match status" value="1"/>
</dbReference>
<protein>
    <recommendedName>
        <fullName evidence="2">histidine kinase</fullName>
        <ecNumber evidence="2">2.7.13.3</ecNumber>
    </recommendedName>
</protein>
<evidence type="ECO:0000256" key="3">
    <source>
        <dbReference type="ARBA" id="ARBA00022553"/>
    </source>
</evidence>
<comment type="caution">
    <text evidence="13">The sequence shown here is derived from an EMBL/GenBank/DDBJ whole genome shotgun (WGS) entry which is preliminary data.</text>
</comment>
<dbReference type="CDD" id="cd00082">
    <property type="entry name" value="HisKA"/>
    <property type="match status" value="1"/>
</dbReference>
<feature type="modified residue" description="4-aspartylphosphate" evidence="9">
    <location>
        <position position="586"/>
    </location>
</feature>
<keyword evidence="7" id="KW-0067">ATP-binding</keyword>
<dbReference type="PROSITE" id="PS50113">
    <property type="entry name" value="PAC"/>
    <property type="match status" value="2"/>
</dbReference>
<dbReference type="Gene3D" id="1.10.287.130">
    <property type="match status" value="1"/>
</dbReference>
<keyword evidence="6" id="KW-0418">Kinase</keyword>
<dbReference type="InterPro" id="IPR036097">
    <property type="entry name" value="HisK_dim/P_sf"/>
</dbReference>
<dbReference type="InterPro" id="IPR035965">
    <property type="entry name" value="PAS-like_dom_sf"/>
</dbReference>
<evidence type="ECO:0000259" key="11">
    <source>
        <dbReference type="PROSITE" id="PS50110"/>
    </source>
</evidence>
<dbReference type="SUPFAM" id="SSF47384">
    <property type="entry name" value="Homodimeric domain of signal transducing histidine kinase"/>
    <property type="match status" value="1"/>
</dbReference>
<sequence length="655" mass="71995">MAELERTRVTLPAAVGCLYELRLYPDGRLHYDTLSGNLKELTGLSDADVNASFASGQFPHIRNLSEDFLPSIYESARQLTPWVRDLNIVNPHTQRELWLRIHGIPRRLEDGSVVWSGLMTDITDLKRSEAQLRQVVEALTLSEAHLKVALDSARMFAWDLDLRTGRWVTTAPLEEFYGVPAEEIDFTSATGSLVAVHPDDVPVVVAGRQRAIETGEPMCYEFRGRVPAADGSTRWFATRGTVIYDDAGRPVRIVAVTSDITERKRAEAEREAFYRQMLEAQKWESLGVLAGGVAHDFNNLLTVILGGAGLTRRAVGASPVVNMYLDQIEQACHRAAELCRQLLAYAGRSQLARTDNDVNAVIQAVVEMLSGHCRAGQQLRMQLAPDLPLIRADPALVRQVIFNLLTNGLEALEGQAGVVTISTERRQIQKGEATKGFVLLPPPGEYVCVCVQDTGIGIPPELHSRVFDPFFSTKFAGRGLGLAAVLGILRSHQGGIRLESQMGQGTLLEIYWPITPREVAKPMQIGEATPLGPPKVLVVDDELYIREVIASTLQEMGYEPLLAAEAEGALTLCRQYLPQIVLAVLDVVMPGMSGDQLLKSLRQLSPALPVIMTSGYTDGRILPSGADRITFLQKPFRPEELMALVRQLLGSKEAA</sequence>
<organism evidence="13 14">
    <name type="scientific">Thermogemmata fonticola</name>
    <dbReference type="NCBI Taxonomy" id="2755323"/>
    <lineage>
        <taxon>Bacteria</taxon>
        <taxon>Pseudomonadati</taxon>
        <taxon>Planctomycetota</taxon>
        <taxon>Planctomycetia</taxon>
        <taxon>Gemmatales</taxon>
        <taxon>Gemmataceae</taxon>
        <taxon>Thermogemmata</taxon>
    </lineage>
</organism>
<keyword evidence="3 9" id="KW-0597">Phosphoprotein</keyword>
<keyword evidence="4" id="KW-0808">Transferase</keyword>
<proteinExistence type="predicted"/>
<dbReference type="EC" id="2.7.13.3" evidence="2"/>
<feature type="domain" description="PAC" evidence="12">
    <location>
        <begin position="82"/>
        <end position="134"/>
    </location>
</feature>
<dbReference type="PRINTS" id="PR00344">
    <property type="entry name" value="BCTRLSENSOR"/>
</dbReference>
<dbReference type="PROSITE" id="PS50110">
    <property type="entry name" value="RESPONSE_REGULATORY"/>
    <property type="match status" value="1"/>
</dbReference>
<evidence type="ECO:0000256" key="4">
    <source>
        <dbReference type="ARBA" id="ARBA00022679"/>
    </source>
</evidence>
<dbReference type="InterPro" id="IPR003594">
    <property type="entry name" value="HATPase_dom"/>
</dbReference>
<dbReference type="SUPFAM" id="SSF55785">
    <property type="entry name" value="PYP-like sensor domain (PAS domain)"/>
    <property type="match status" value="2"/>
</dbReference>
<accession>A0A7V9ACX8</accession>
<evidence type="ECO:0000256" key="6">
    <source>
        <dbReference type="ARBA" id="ARBA00022777"/>
    </source>
</evidence>
<dbReference type="SMART" id="SM00388">
    <property type="entry name" value="HisKA"/>
    <property type="match status" value="1"/>
</dbReference>
<evidence type="ECO:0000256" key="2">
    <source>
        <dbReference type="ARBA" id="ARBA00012438"/>
    </source>
</evidence>
<evidence type="ECO:0000313" key="14">
    <source>
        <dbReference type="Proteomes" id="UP000542342"/>
    </source>
</evidence>
<dbReference type="SUPFAM" id="SSF55874">
    <property type="entry name" value="ATPase domain of HSP90 chaperone/DNA topoisomerase II/histidine kinase"/>
    <property type="match status" value="1"/>
</dbReference>
<dbReference type="NCBIfam" id="TIGR00229">
    <property type="entry name" value="sensory_box"/>
    <property type="match status" value="1"/>
</dbReference>
<dbReference type="Pfam" id="PF02518">
    <property type="entry name" value="HATPase_c"/>
    <property type="match status" value="1"/>
</dbReference>
<keyword evidence="14" id="KW-1185">Reference proteome</keyword>
<evidence type="ECO:0000256" key="8">
    <source>
        <dbReference type="ARBA" id="ARBA00023012"/>
    </source>
</evidence>
<dbReference type="Pfam" id="PF08447">
    <property type="entry name" value="PAS_3"/>
    <property type="match status" value="1"/>
</dbReference>
<dbReference type="EMBL" id="JACEFB010000019">
    <property type="protein sequence ID" value="MBA2227766.1"/>
    <property type="molecule type" value="Genomic_DNA"/>
</dbReference>
<dbReference type="InterPro" id="IPR011006">
    <property type="entry name" value="CheY-like_superfamily"/>
</dbReference>
<dbReference type="InterPro" id="IPR005467">
    <property type="entry name" value="His_kinase_dom"/>
</dbReference>
<dbReference type="InterPro" id="IPR004358">
    <property type="entry name" value="Sig_transdc_His_kin-like_C"/>
</dbReference>
<evidence type="ECO:0000256" key="1">
    <source>
        <dbReference type="ARBA" id="ARBA00000085"/>
    </source>
</evidence>
<name>A0A7V9ACX8_9BACT</name>